<sequence length="172" mass="19534">MEFVSLFTEICSGGSVWGTSGQRILSEFSLDPFTNMELIRDGVLVFGRDFRNLLSFPSRAEVLRAIQRHYEAIRKYGASDAGWLLDTARCLYTLKTNQIAAKTAAGEWALEHHLCPNPEVMKKALEIRRNPEKLLKDESVTKWLKTITPQIQEFADVLENALQKEMRSGSEV</sequence>
<proteinExistence type="predicted"/>
<evidence type="ECO:0000259" key="2">
    <source>
        <dbReference type="Pfam" id="PF13427"/>
    </source>
</evidence>
<dbReference type="EMBL" id="DWWU01000009">
    <property type="protein sequence ID" value="HJC14561.1"/>
    <property type="molecule type" value="Genomic_DNA"/>
</dbReference>
<dbReference type="Pfam" id="PF13427">
    <property type="entry name" value="AadA_C"/>
    <property type="match status" value="1"/>
</dbReference>
<keyword evidence="1" id="KW-0808">Transferase</keyword>
<dbReference type="InterPro" id="IPR025184">
    <property type="entry name" value="AadA_C"/>
</dbReference>
<dbReference type="AlphaFoldDB" id="A0A9D2SL47"/>
<protein>
    <submittedName>
        <fullName evidence="3">DUF4111 domain-containing protein</fullName>
    </submittedName>
</protein>
<evidence type="ECO:0000313" key="4">
    <source>
        <dbReference type="Proteomes" id="UP000823849"/>
    </source>
</evidence>
<reference evidence="3" key="1">
    <citation type="journal article" date="2021" name="PeerJ">
        <title>Extensive microbial diversity within the chicken gut microbiome revealed by metagenomics and culture.</title>
        <authorList>
            <person name="Gilroy R."/>
            <person name="Ravi A."/>
            <person name="Getino M."/>
            <person name="Pursley I."/>
            <person name="Horton D.L."/>
            <person name="Alikhan N.F."/>
            <person name="Baker D."/>
            <person name="Gharbi K."/>
            <person name="Hall N."/>
            <person name="Watson M."/>
            <person name="Adriaenssens E.M."/>
            <person name="Foster-Nyarko E."/>
            <person name="Jarju S."/>
            <person name="Secka A."/>
            <person name="Antonio M."/>
            <person name="Oren A."/>
            <person name="Chaudhuri R.R."/>
            <person name="La Ragione R."/>
            <person name="Hildebrand F."/>
            <person name="Pallen M.J."/>
        </authorList>
    </citation>
    <scope>NUCLEOTIDE SEQUENCE</scope>
    <source>
        <strain evidence="3">CHK185-5351</strain>
    </source>
</reference>
<reference evidence="3" key="2">
    <citation type="submission" date="2021-04" db="EMBL/GenBank/DDBJ databases">
        <authorList>
            <person name="Gilroy R."/>
        </authorList>
    </citation>
    <scope>NUCLEOTIDE SEQUENCE</scope>
    <source>
        <strain evidence="3">CHK185-5351</strain>
    </source>
</reference>
<accession>A0A9D2SL47</accession>
<organism evidence="3 4">
    <name type="scientific">Candidatus Fusicatenibacter intestinigallinarum</name>
    <dbReference type="NCBI Taxonomy" id="2838598"/>
    <lineage>
        <taxon>Bacteria</taxon>
        <taxon>Bacillati</taxon>
        <taxon>Bacillota</taxon>
        <taxon>Clostridia</taxon>
        <taxon>Lachnospirales</taxon>
        <taxon>Lachnospiraceae</taxon>
        <taxon>Fusicatenibacter</taxon>
    </lineage>
</organism>
<feature type="domain" description="Adenylyltransferase AadA C-terminal" evidence="2">
    <location>
        <begin position="59"/>
        <end position="133"/>
    </location>
</feature>
<dbReference type="Proteomes" id="UP000823849">
    <property type="component" value="Unassembled WGS sequence"/>
</dbReference>
<evidence type="ECO:0000256" key="1">
    <source>
        <dbReference type="ARBA" id="ARBA00022679"/>
    </source>
</evidence>
<dbReference type="GO" id="GO:0016740">
    <property type="term" value="F:transferase activity"/>
    <property type="evidence" value="ECO:0007669"/>
    <property type="project" value="UniProtKB-KW"/>
</dbReference>
<comment type="caution">
    <text evidence="3">The sequence shown here is derived from an EMBL/GenBank/DDBJ whole genome shotgun (WGS) entry which is preliminary data.</text>
</comment>
<name>A0A9D2SL47_9FIRM</name>
<evidence type="ECO:0000313" key="3">
    <source>
        <dbReference type="EMBL" id="HJC14561.1"/>
    </source>
</evidence>
<gene>
    <name evidence="3" type="ORF">H9705_01855</name>
</gene>